<dbReference type="EMBL" id="JBHMFI010000001">
    <property type="protein sequence ID" value="MFB9072081.1"/>
    <property type="molecule type" value="Genomic_DNA"/>
</dbReference>
<evidence type="ECO:0000313" key="1">
    <source>
        <dbReference type="EMBL" id="MFB9072081.1"/>
    </source>
</evidence>
<organism evidence="1 2">
    <name type="scientific">Citricoccus parietis</name>
    <dbReference type="NCBI Taxonomy" id="592307"/>
    <lineage>
        <taxon>Bacteria</taxon>
        <taxon>Bacillati</taxon>
        <taxon>Actinomycetota</taxon>
        <taxon>Actinomycetes</taxon>
        <taxon>Micrococcales</taxon>
        <taxon>Micrococcaceae</taxon>
        <taxon>Citricoccus</taxon>
    </lineage>
</organism>
<dbReference type="Proteomes" id="UP001589575">
    <property type="component" value="Unassembled WGS sequence"/>
</dbReference>
<sequence>MGGGEAAAATAGPPRQTLRIMNTVPSCASGATTVAASKVPGKRCGPVVLPASTCRFLSVCPPGCPPASGNVRRVAHRVRGDGEVGLQRERFAVLDRVLFPGHQVDLAQGQDGLRLQWCHRRGIVALGRQLVHAGPGVAGHGPGDRLRRNPVHRVITHGATRGVEDLLLRASGEEAVQLLVDLGGDGVRVLQRQVQREGTCRRVGAAGLGVRALGCGVVHDQPGRRGLKVGALEADLHHHRGQYREGPSGRLLLLGHQGCLDAVH</sequence>
<evidence type="ECO:0000313" key="2">
    <source>
        <dbReference type="Proteomes" id="UP001589575"/>
    </source>
</evidence>
<gene>
    <name evidence="1" type="ORF">ACFFX0_13045</name>
</gene>
<name>A0ABV5FZG6_9MICC</name>
<proteinExistence type="predicted"/>
<keyword evidence="2" id="KW-1185">Reference proteome</keyword>
<accession>A0ABV5FZG6</accession>
<comment type="caution">
    <text evidence="1">The sequence shown here is derived from an EMBL/GenBank/DDBJ whole genome shotgun (WGS) entry which is preliminary data.</text>
</comment>
<protein>
    <submittedName>
        <fullName evidence="1">Uncharacterized protein</fullName>
    </submittedName>
</protein>
<reference evidence="1 2" key="1">
    <citation type="submission" date="2024-09" db="EMBL/GenBank/DDBJ databases">
        <authorList>
            <person name="Sun Q."/>
            <person name="Mori K."/>
        </authorList>
    </citation>
    <scope>NUCLEOTIDE SEQUENCE [LARGE SCALE GENOMIC DNA]</scope>
    <source>
        <strain evidence="1 2">CCM 7609</strain>
    </source>
</reference>